<dbReference type="AlphaFoldDB" id="A0ABC9NJX5"/>
<dbReference type="EMBL" id="ABKX01000011">
    <property type="protein sequence ID" value="EDS90577.1"/>
    <property type="molecule type" value="Genomic_DNA"/>
</dbReference>
<dbReference type="Pfam" id="PF01261">
    <property type="entry name" value="AP_endonuc_2"/>
    <property type="match status" value="1"/>
</dbReference>
<comment type="caution">
    <text evidence="2">The sequence shown here is derived from an EMBL/GenBank/DDBJ whole genome shotgun (WGS) entry which is preliminary data.</text>
</comment>
<dbReference type="Proteomes" id="UP000003042">
    <property type="component" value="Unassembled WGS sequence"/>
</dbReference>
<evidence type="ECO:0000313" key="2">
    <source>
        <dbReference type="EMBL" id="EDS90577.1"/>
    </source>
</evidence>
<dbReference type="InterPro" id="IPR036237">
    <property type="entry name" value="Xyl_isomerase-like_sf"/>
</dbReference>
<dbReference type="InterPro" id="IPR013022">
    <property type="entry name" value="Xyl_isomerase-like_TIM-brl"/>
</dbReference>
<dbReference type="RefSeq" id="WP_001238541.1">
    <property type="nucleotide sequence ID" value="NZ_CH991859.1"/>
</dbReference>
<dbReference type="PANTHER" id="PTHR12110:SF52">
    <property type="entry name" value="XYLOSE ISOMERASE"/>
    <property type="match status" value="1"/>
</dbReference>
<dbReference type="SUPFAM" id="SSF51658">
    <property type="entry name" value="Xylose isomerase-like"/>
    <property type="match status" value="1"/>
</dbReference>
<evidence type="ECO:0000259" key="1">
    <source>
        <dbReference type="Pfam" id="PF01261"/>
    </source>
</evidence>
<sequence length="287" mass="31456">MRLLTLTPQHLSLNTATLGPGASLHDAVQGCVKYGFGGIAPWRDKVAEIGLSQASRLIRDAGLQVSGLCRGGMFPAASRTEREKIRVDNLRAIDEAAALEAACLVLVVGGLPAGSRELDNARQQVEDGIADMLEHARMANVRLAIEPLHPMYAGDRACINTLAQALSLCERLGADVGIAADVYHIWWDPDIVTQLQRAANMQRLLAFHLSDWLVPTRHLLTDRGMPGDGVINLSHLCQTIADTGYQGLYEVEIFSAENWWRQPVDTTLSTLVKRLEHLNNTGDRHED</sequence>
<protein>
    <submittedName>
        <fullName evidence="2">3-dehydroshikimate dehydratase</fullName>
    </submittedName>
</protein>
<evidence type="ECO:0000313" key="3">
    <source>
        <dbReference type="Proteomes" id="UP000003042"/>
    </source>
</evidence>
<name>A0ABC9NJX5_ESCAT</name>
<accession>A0ABC9NJX5</accession>
<gene>
    <name evidence="2" type="ORF">ESCAB7627_3869</name>
</gene>
<reference evidence="2 3" key="1">
    <citation type="submission" date="2008-02" db="EMBL/GenBank/DDBJ databases">
        <title>Annotation of Escherichia albertii TW07627.</title>
        <authorList>
            <person name="Sutton G."/>
            <person name="Whittam T.S."/>
            <person name="Sebastian Y."/>
        </authorList>
    </citation>
    <scope>NUCLEOTIDE SEQUENCE [LARGE SCALE GENOMIC DNA]</scope>
    <source>
        <strain evidence="2 3">TW07627</strain>
    </source>
</reference>
<dbReference type="Gene3D" id="3.20.20.150">
    <property type="entry name" value="Divalent-metal-dependent TIM barrel enzymes"/>
    <property type="match status" value="1"/>
</dbReference>
<feature type="domain" description="Xylose isomerase-like TIM barrel" evidence="1">
    <location>
        <begin position="31"/>
        <end position="264"/>
    </location>
</feature>
<dbReference type="InterPro" id="IPR050312">
    <property type="entry name" value="IolE/XylAMocC-like"/>
</dbReference>
<dbReference type="PANTHER" id="PTHR12110">
    <property type="entry name" value="HYDROXYPYRUVATE ISOMERASE"/>
    <property type="match status" value="1"/>
</dbReference>
<proteinExistence type="predicted"/>
<organism evidence="2 3">
    <name type="scientific">Escherichia albertii (strain TW07627)</name>
    <dbReference type="NCBI Taxonomy" id="502347"/>
    <lineage>
        <taxon>Bacteria</taxon>
        <taxon>Pseudomonadati</taxon>
        <taxon>Pseudomonadota</taxon>
        <taxon>Gammaproteobacteria</taxon>
        <taxon>Enterobacterales</taxon>
        <taxon>Enterobacteriaceae</taxon>
        <taxon>Escherichia</taxon>
    </lineage>
</organism>